<dbReference type="KEGG" id="tbl:TBLA_0D03240"/>
<accession>I2H372</accession>
<dbReference type="Proteomes" id="UP000002866">
    <property type="component" value="Chromosome 4"/>
</dbReference>
<organism evidence="3 4">
    <name type="scientific">Henningerozyma blattae (strain ATCC 34711 / CBS 6284 / DSM 70876 / NBRC 10599 / NRRL Y-10934 / UCD 77-7)</name>
    <name type="common">Yeast</name>
    <name type="synonym">Tetrapisispora blattae</name>
    <dbReference type="NCBI Taxonomy" id="1071380"/>
    <lineage>
        <taxon>Eukaryota</taxon>
        <taxon>Fungi</taxon>
        <taxon>Dikarya</taxon>
        <taxon>Ascomycota</taxon>
        <taxon>Saccharomycotina</taxon>
        <taxon>Saccharomycetes</taxon>
        <taxon>Saccharomycetales</taxon>
        <taxon>Saccharomycetaceae</taxon>
        <taxon>Henningerozyma</taxon>
    </lineage>
</organism>
<dbReference type="GO" id="GO:0003676">
    <property type="term" value="F:nucleic acid binding"/>
    <property type="evidence" value="ECO:0007669"/>
    <property type="project" value="InterPro"/>
</dbReference>
<evidence type="ECO:0000259" key="2">
    <source>
        <dbReference type="PROSITE" id="PS50158"/>
    </source>
</evidence>
<evidence type="ECO:0000256" key="1">
    <source>
        <dbReference type="PROSITE-ProRule" id="PRU00047"/>
    </source>
</evidence>
<dbReference type="PROSITE" id="PS50158">
    <property type="entry name" value="ZF_CCHC"/>
    <property type="match status" value="1"/>
</dbReference>
<dbReference type="GO" id="GO:0008270">
    <property type="term" value="F:zinc ion binding"/>
    <property type="evidence" value="ECO:0007669"/>
    <property type="project" value="UniProtKB-KW"/>
</dbReference>
<dbReference type="Gene3D" id="4.10.60.10">
    <property type="entry name" value="Zinc finger, CCHC-type"/>
    <property type="match status" value="1"/>
</dbReference>
<dbReference type="SMART" id="SM00343">
    <property type="entry name" value="ZnF_C2HC"/>
    <property type="match status" value="1"/>
</dbReference>
<sequence>MQQLVDGLFNKFAATRPKYDSLVRLVKVRYTGNNPDYVTNFENAAKDVEDLAVTTADFLAFHFLQDLPENILVRQLETIDKGYKLYRIQLKDHNRPPIRYRSKCSTVLEIPQYGNHRQKRRKYDLSKTVCHKCNKTGHIAKYCRQNNDSSKYYKGSSNK</sequence>
<dbReference type="SUPFAM" id="SSF57756">
    <property type="entry name" value="Retrovirus zinc finger-like domains"/>
    <property type="match status" value="1"/>
</dbReference>
<dbReference type="EMBL" id="HE806319">
    <property type="protein sequence ID" value="CCH60824.1"/>
    <property type="molecule type" value="Genomic_DNA"/>
</dbReference>
<dbReference type="InterPro" id="IPR036875">
    <property type="entry name" value="Znf_CCHC_sf"/>
</dbReference>
<evidence type="ECO:0000313" key="4">
    <source>
        <dbReference type="Proteomes" id="UP000002866"/>
    </source>
</evidence>
<protein>
    <recommendedName>
        <fullName evidence="2">CCHC-type domain-containing protein</fullName>
    </recommendedName>
</protein>
<reference evidence="3 4" key="1">
    <citation type="journal article" date="2011" name="Proc. Natl. Acad. Sci. U.S.A.">
        <title>Evolutionary erosion of yeast sex chromosomes by mating-type switching accidents.</title>
        <authorList>
            <person name="Gordon J.L."/>
            <person name="Armisen D."/>
            <person name="Proux-Wera E."/>
            <person name="Oheigeartaigh S.S."/>
            <person name="Byrne K.P."/>
            <person name="Wolfe K.H."/>
        </authorList>
    </citation>
    <scope>NUCLEOTIDE SEQUENCE [LARGE SCALE GENOMIC DNA]</scope>
    <source>
        <strain evidence="4">ATCC 34711 / CBS 6284 / DSM 70876 / NBRC 10599 / NRRL Y-10934 / UCD 77-7</strain>
    </source>
</reference>
<keyword evidence="4" id="KW-1185">Reference proteome</keyword>
<dbReference type="AlphaFoldDB" id="I2H372"/>
<name>I2H372_HENB6</name>
<dbReference type="InterPro" id="IPR001878">
    <property type="entry name" value="Znf_CCHC"/>
</dbReference>
<dbReference type="RefSeq" id="XP_004180343.1">
    <property type="nucleotide sequence ID" value="XM_004180295.1"/>
</dbReference>
<dbReference type="InParanoid" id="I2H372"/>
<proteinExistence type="predicted"/>
<keyword evidence="1" id="KW-0479">Metal-binding</keyword>
<dbReference type="GeneID" id="14496127"/>
<keyword evidence="1" id="KW-0863">Zinc-finger</keyword>
<gene>
    <name evidence="3" type="primary">TBLA0D03240</name>
    <name evidence="3" type="ORF">TBLA_0D03240</name>
</gene>
<dbReference type="HOGENOM" id="CLU_1661973_0_0_1"/>
<keyword evidence="1" id="KW-0862">Zinc</keyword>
<feature type="domain" description="CCHC-type" evidence="2">
    <location>
        <begin position="130"/>
        <end position="145"/>
    </location>
</feature>
<evidence type="ECO:0000313" key="3">
    <source>
        <dbReference type="EMBL" id="CCH60824.1"/>
    </source>
</evidence>